<dbReference type="InterPro" id="IPR000182">
    <property type="entry name" value="GNAT_dom"/>
</dbReference>
<accession>A0A2S2DT67</accession>
<dbReference type="Pfam" id="PF00583">
    <property type="entry name" value="Acetyltransf_1"/>
    <property type="match status" value="1"/>
</dbReference>
<dbReference type="GO" id="GO:0016747">
    <property type="term" value="F:acyltransferase activity, transferring groups other than amino-acyl groups"/>
    <property type="evidence" value="ECO:0007669"/>
    <property type="project" value="InterPro"/>
</dbReference>
<dbReference type="SUPFAM" id="SSF55729">
    <property type="entry name" value="Acyl-CoA N-acyltransferases (Nat)"/>
    <property type="match status" value="1"/>
</dbReference>
<evidence type="ECO:0000259" key="1">
    <source>
        <dbReference type="PROSITE" id="PS51186"/>
    </source>
</evidence>
<dbReference type="PROSITE" id="PS51186">
    <property type="entry name" value="GNAT"/>
    <property type="match status" value="1"/>
</dbReference>
<dbReference type="Gene3D" id="3.40.630.30">
    <property type="match status" value="1"/>
</dbReference>
<protein>
    <recommendedName>
        <fullName evidence="1">N-acetyltransferase domain-containing protein</fullName>
    </recommendedName>
</protein>
<organism evidence="2 3">
    <name type="scientific">Aquirufa nivalisilvae</name>
    <dbReference type="NCBI Taxonomy" id="2516557"/>
    <lineage>
        <taxon>Bacteria</taxon>
        <taxon>Pseudomonadati</taxon>
        <taxon>Bacteroidota</taxon>
        <taxon>Cytophagia</taxon>
        <taxon>Cytophagales</taxon>
        <taxon>Flectobacillaceae</taxon>
        <taxon>Aquirufa</taxon>
    </lineage>
</organism>
<dbReference type="InterPro" id="IPR011466">
    <property type="entry name" value="DUF1572"/>
</dbReference>
<dbReference type="SUPFAM" id="SSF109854">
    <property type="entry name" value="DinB/YfiT-like putative metalloenzymes"/>
    <property type="match status" value="1"/>
</dbReference>
<name>A0A2S2DT67_9BACT</name>
<dbReference type="Pfam" id="PF07609">
    <property type="entry name" value="DUF1572"/>
    <property type="match status" value="1"/>
</dbReference>
<dbReference type="EMBL" id="CP029346">
    <property type="protein sequence ID" value="AWL08591.1"/>
    <property type="molecule type" value="Genomic_DNA"/>
</dbReference>
<sequence>MDPNYLPSVIKQFEYYKMLAEKTMEQVSEADLFWQYNTESNSMAIIIQHLSGNMLSRWTDFLTSDGEKEGRNRDKEFDHSIQNKEQLMASWEAGWDCLFSTLKMLKDEDLSKIIYIRNQGHTVTEAINRQLAHYPYHIGQIVFIGKMRCDETWKSLSIPKGNSGQYNTQKFAAEKSRIHFTDEYIQPTASNNYQIENTTSKDLEVIHWLFEEAIQYIQKNNYVGWTTYDKDFIQWEIDHQLQYKITQGDTILCIFSVCYTDELIWREREKGDAIYLHRIVVNPAFKGQKQIEKVIDWAQKMAQEKQLSYIRMDTWAANKNIVEYYKKFGFNHIDDYTTSNSPDLPKQHRNLHVALLELELKNQ</sequence>
<dbReference type="InterPro" id="IPR016181">
    <property type="entry name" value="Acyl_CoA_acyltransferase"/>
</dbReference>
<evidence type="ECO:0000313" key="3">
    <source>
        <dbReference type="Proteomes" id="UP000245468"/>
    </source>
</evidence>
<evidence type="ECO:0000313" key="2">
    <source>
        <dbReference type="EMBL" id="AWL08591.1"/>
    </source>
</evidence>
<feature type="domain" description="N-acetyltransferase" evidence="1">
    <location>
        <begin position="204"/>
        <end position="351"/>
    </location>
</feature>
<proteinExistence type="predicted"/>
<dbReference type="AlphaFoldDB" id="A0A2S2DT67"/>
<dbReference type="Gene3D" id="1.20.120.450">
    <property type="entry name" value="dinb family like domain"/>
    <property type="match status" value="1"/>
</dbReference>
<gene>
    <name evidence="2" type="ORF">HME7025_00720</name>
</gene>
<dbReference type="Proteomes" id="UP000245468">
    <property type="component" value="Chromosome"/>
</dbReference>
<reference evidence="3" key="1">
    <citation type="submission" date="2018-05" db="EMBL/GenBank/DDBJ databases">
        <title>Pseudarcicella sp. HME7025 Genome sequencing and assembly.</title>
        <authorList>
            <person name="Kim H."/>
            <person name="Kang H."/>
            <person name="Joh K."/>
        </authorList>
    </citation>
    <scope>NUCLEOTIDE SEQUENCE [LARGE SCALE GENOMIC DNA]</scope>
    <source>
        <strain evidence="3">HME7025</strain>
    </source>
</reference>
<keyword evidence="3" id="KW-1185">Reference proteome</keyword>
<dbReference type="RefSeq" id="WP_317046237.1">
    <property type="nucleotide sequence ID" value="NZ_CP029346.1"/>
</dbReference>
<dbReference type="KEGG" id="psez:HME7025_00720"/>
<dbReference type="InterPro" id="IPR034660">
    <property type="entry name" value="DinB/YfiT-like"/>
</dbReference>